<accession>A0A4R9J525</accession>
<dbReference type="Proteomes" id="UP000297871">
    <property type="component" value="Unassembled WGS sequence"/>
</dbReference>
<dbReference type="EMBL" id="RQFY01000004">
    <property type="protein sequence ID" value="TGL33713.1"/>
    <property type="molecule type" value="Genomic_DNA"/>
</dbReference>
<dbReference type="AlphaFoldDB" id="A0A4R9J525"/>
<evidence type="ECO:0000313" key="3">
    <source>
        <dbReference type="Proteomes" id="UP000297871"/>
    </source>
</evidence>
<proteinExistence type="predicted"/>
<protein>
    <submittedName>
        <fullName evidence="2">Uncharacterized protein</fullName>
    </submittedName>
</protein>
<sequence length="222" mass="24207">MKKQIRILLLSVLLLPILNCEGDSNGDTSAILAALLSKKCVNVPKKVSVIDSNTSNVVIEYECSASGKEYLCESADDTQSRVYSSIEGAQLGLINPPGGPGGFCFFPSQRGLGRNRGYQTSNPSNILYDCSYVYDAAHRLLKITDQENSSERIYGDYNFQGFPLDVDGSFADYSFGPNSKLPIGIQALSNDISYDIKGWAVSYEDGSDSFIFDNQGSLQICE</sequence>
<dbReference type="OrthoDB" id="325644at2"/>
<gene>
    <name evidence="2" type="ORF">EHQ52_04015</name>
</gene>
<organism evidence="2 3">
    <name type="scientific">Leptospira koniambonensis</name>
    <dbReference type="NCBI Taxonomy" id="2484950"/>
    <lineage>
        <taxon>Bacteria</taxon>
        <taxon>Pseudomonadati</taxon>
        <taxon>Spirochaetota</taxon>
        <taxon>Spirochaetia</taxon>
        <taxon>Leptospirales</taxon>
        <taxon>Leptospiraceae</taxon>
        <taxon>Leptospira</taxon>
    </lineage>
</organism>
<name>A0A4R9J525_9LEPT</name>
<keyword evidence="3" id="KW-1185">Reference proteome</keyword>
<comment type="caution">
    <text evidence="2">The sequence shown here is derived from an EMBL/GenBank/DDBJ whole genome shotgun (WGS) entry which is preliminary data.</text>
</comment>
<evidence type="ECO:0000313" key="2">
    <source>
        <dbReference type="EMBL" id="TGL33713.1"/>
    </source>
</evidence>
<feature type="signal peptide" evidence="1">
    <location>
        <begin position="1"/>
        <end position="22"/>
    </location>
</feature>
<reference evidence="2" key="1">
    <citation type="journal article" date="2019" name="PLoS Negl. Trop. Dis.">
        <title>Revisiting the worldwide diversity of Leptospira species in the environment.</title>
        <authorList>
            <person name="Vincent A.T."/>
            <person name="Schiettekatte O."/>
            <person name="Bourhy P."/>
            <person name="Veyrier F.J."/>
            <person name="Picardeau M."/>
        </authorList>
    </citation>
    <scope>NUCLEOTIDE SEQUENCE [LARGE SCALE GENOMIC DNA]</scope>
    <source>
        <strain evidence="2">201800265</strain>
    </source>
</reference>
<dbReference type="RefSeq" id="WP_135614000.1">
    <property type="nucleotide sequence ID" value="NZ_RQFY01000004.1"/>
</dbReference>
<feature type="chain" id="PRO_5021016624" evidence="1">
    <location>
        <begin position="23"/>
        <end position="222"/>
    </location>
</feature>
<keyword evidence="1" id="KW-0732">Signal</keyword>
<evidence type="ECO:0000256" key="1">
    <source>
        <dbReference type="SAM" id="SignalP"/>
    </source>
</evidence>